<comment type="cofactor">
    <cofactor evidence="1">
        <name>FAD</name>
        <dbReference type="ChEBI" id="CHEBI:57692"/>
    </cofactor>
</comment>
<comment type="caution">
    <text evidence="3">The sequence shown here is derived from an EMBL/GenBank/DDBJ whole genome shotgun (WGS) entry which is preliminary data.</text>
</comment>
<dbReference type="InterPro" id="IPR050415">
    <property type="entry name" value="MRET"/>
</dbReference>
<evidence type="ECO:0000259" key="2">
    <source>
        <dbReference type="PROSITE" id="PS51384"/>
    </source>
</evidence>
<dbReference type="Gene3D" id="2.40.30.10">
    <property type="entry name" value="Translation factors"/>
    <property type="match status" value="1"/>
</dbReference>
<keyword evidence="4" id="KW-1185">Reference proteome</keyword>
<dbReference type="PATRIC" id="fig|47853.6.peg.4948"/>
<dbReference type="PRINTS" id="PR00410">
    <property type="entry name" value="PHEHYDRXLASE"/>
</dbReference>
<dbReference type="PANTHER" id="PTHR47354">
    <property type="entry name" value="NADH OXIDOREDUCTASE HCR"/>
    <property type="match status" value="1"/>
</dbReference>
<sequence>MAASWSTLLRYARAAADDFWCAVEERCPGRLPAKEAAVFLAALGRLAAGGDDPAGRAALLAVLGHAYRRHRLLPHQAAVEAALAATVARHAPGTPGLAAAWAQAARRASAAVTRAAERAGGGPAWWPAQVIGHDRPAEGVAILTVRPWRRLPFRPGQAVPVCTERWPGRWRWYSPANAPRPDGTVELHVRAVAAVSRALVHAVRPGDPIWLGPPRDVGLGVDPASRADLLLVAGGTGLAPLRSLVEQVVAAPAGRRVTLVVGARAFVDLYDSVSLDKLQRAHDWLTLVPALSHDPLAGAGERGDALTVALDHYRPGQEVYLCGPPPMLAGSRLRLLAAGVPAEHINLPFCPLTGAEA</sequence>
<dbReference type="Pfam" id="PF00175">
    <property type="entry name" value="NAD_binding_1"/>
    <property type="match status" value="1"/>
</dbReference>
<accession>A0A0D0WXQ8</accession>
<dbReference type="Gene3D" id="3.40.50.80">
    <property type="entry name" value="Nucleotide-binding domain of ferredoxin-NADP reductase (FNR) module"/>
    <property type="match status" value="1"/>
</dbReference>
<dbReference type="InterPro" id="IPR001433">
    <property type="entry name" value="OxRdtase_FAD/NAD-bd"/>
</dbReference>
<dbReference type="InterPro" id="IPR001709">
    <property type="entry name" value="Flavoprot_Pyr_Nucl_cyt_Rdtase"/>
</dbReference>
<dbReference type="EMBL" id="JXSX01000003">
    <property type="protein sequence ID" value="KIR62075.1"/>
    <property type="molecule type" value="Genomic_DNA"/>
</dbReference>
<dbReference type="InterPro" id="IPR017938">
    <property type="entry name" value="Riboflavin_synthase-like_b-brl"/>
</dbReference>
<dbReference type="InterPro" id="IPR039261">
    <property type="entry name" value="FNR_nucleotide-bd"/>
</dbReference>
<dbReference type="GO" id="GO:0016491">
    <property type="term" value="F:oxidoreductase activity"/>
    <property type="evidence" value="ECO:0007669"/>
    <property type="project" value="InterPro"/>
</dbReference>
<dbReference type="PRINTS" id="PR00371">
    <property type="entry name" value="FPNCR"/>
</dbReference>
<dbReference type="PANTHER" id="PTHR47354:SF5">
    <property type="entry name" value="PROTEIN RFBI"/>
    <property type="match status" value="1"/>
</dbReference>
<feature type="domain" description="FAD-binding FR-type" evidence="2">
    <location>
        <begin position="123"/>
        <end position="221"/>
    </location>
</feature>
<protein>
    <submittedName>
        <fullName evidence="3">Oxidoreductase</fullName>
    </submittedName>
</protein>
<dbReference type="AlphaFoldDB" id="A0A0D0WXQ8"/>
<proteinExistence type="predicted"/>
<gene>
    <name evidence="3" type="ORF">TK50_23615</name>
</gene>
<dbReference type="InterPro" id="IPR017927">
    <property type="entry name" value="FAD-bd_FR_type"/>
</dbReference>
<dbReference type="PROSITE" id="PS51384">
    <property type="entry name" value="FAD_FR"/>
    <property type="match status" value="1"/>
</dbReference>
<dbReference type="SUPFAM" id="SSF63380">
    <property type="entry name" value="Riboflavin synthase domain-like"/>
    <property type="match status" value="1"/>
</dbReference>
<name>A0A0D0WXQ8_9ACTN</name>
<dbReference type="Proteomes" id="UP000032254">
    <property type="component" value="Unassembled WGS sequence"/>
</dbReference>
<organism evidence="3 4">
    <name type="scientific">Micromonospora haikouensis</name>
    <dbReference type="NCBI Taxonomy" id="686309"/>
    <lineage>
        <taxon>Bacteria</taxon>
        <taxon>Bacillati</taxon>
        <taxon>Actinomycetota</taxon>
        <taxon>Actinomycetes</taxon>
        <taxon>Micromonosporales</taxon>
        <taxon>Micromonosporaceae</taxon>
        <taxon>Micromonospora</taxon>
    </lineage>
</organism>
<evidence type="ECO:0000313" key="4">
    <source>
        <dbReference type="Proteomes" id="UP000032254"/>
    </source>
</evidence>
<evidence type="ECO:0000313" key="3">
    <source>
        <dbReference type="EMBL" id="KIR62075.1"/>
    </source>
</evidence>
<reference evidence="3 4" key="1">
    <citation type="submission" date="2015-01" db="EMBL/GenBank/DDBJ databases">
        <title>Sequencing and annotation of Micromonospora carbonacea strain JXNU-1 genome.</title>
        <authorList>
            <person name="Long Z."/>
            <person name="Huang Y."/>
            <person name="Jiang Y."/>
        </authorList>
    </citation>
    <scope>NUCLEOTIDE SEQUENCE [LARGE SCALE GENOMIC DNA]</scope>
    <source>
        <strain evidence="3 4">JXNU-1</strain>
    </source>
</reference>
<evidence type="ECO:0000256" key="1">
    <source>
        <dbReference type="ARBA" id="ARBA00001974"/>
    </source>
</evidence>
<dbReference type="SUPFAM" id="SSF52343">
    <property type="entry name" value="Ferredoxin reductase-like, C-terminal NADP-linked domain"/>
    <property type="match status" value="1"/>
</dbReference>